<proteinExistence type="predicted"/>
<accession>H0R4G8</accession>
<reference evidence="1 2" key="1">
    <citation type="submission" date="2011-12" db="EMBL/GenBank/DDBJ databases">
        <title>Whole genome shotgun sequence of Gordonia effusa NBRC 100432.</title>
        <authorList>
            <person name="Yoshida I."/>
            <person name="Takarada H."/>
            <person name="Hosoyama A."/>
            <person name="Tsuchikane K."/>
            <person name="Katsumata H."/>
            <person name="Yamazaki S."/>
            <person name="Fujita N."/>
        </authorList>
    </citation>
    <scope>NUCLEOTIDE SEQUENCE [LARGE SCALE GENOMIC DNA]</scope>
    <source>
        <strain evidence="1 2">NBRC 100432</strain>
    </source>
</reference>
<gene>
    <name evidence="1" type="ORF">GOEFS_098_00350</name>
</gene>
<protein>
    <recommendedName>
        <fullName evidence="3">Hydrolase</fullName>
    </recommendedName>
</protein>
<dbReference type="eggNOG" id="COG3545">
    <property type="taxonomic scope" value="Bacteria"/>
</dbReference>
<name>H0R4G8_9ACTN</name>
<dbReference type="EMBL" id="BAEH01000098">
    <property type="protein sequence ID" value="GAB19969.1"/>
    <property type="molecule type" value="Genomic_DNA"/>
</dbReference>
<keyword evidence="2" id="KW-1185">Reference proteome</keyword>
<dbReference type="InterPro" id="IPR029058">
    <property type="entry name" value="AB_hydrolase_fold"/>
</dbReference>
<dbReference type="Gene3D" id="3.40.50.1820">
    <property type="entry name" value="alpha/beta hydrolase"/>
    <property type="match status" value="1"/>
</dbReference>
<dbReference type="SUPFAM" id="SSF53474">
    <property type="entry name" value="alpha/beta-Hydrolases"/>
    <property type="match status" value="1"/>
</dbReference>
<organism evidence="1 2">
    <name type="scientific">Gordonia effusa NBRC 100432</name>
    <dbReference type="NCBI Taxonomy" id="1077974"/>
    <lineage>
        <taxon>Bacteria</taxon>
        <taxon>Bacillati</taxon>
        <taxon>Actinomycetota</taxon>
        <taxon>Actinomycetes</taxon>
        <taxon>Mycobacteriales</taxon>
        <taxon>Gordoniaceae</taxon>
        <taxon>Gordonia</taxon>
    </lineage>
</organism>
<evidence type="ECO:0008006" key="3">
    <source>
        <dbReference type="Google" id="ProtNLM"/>
    </source>
</evidence>
<dbReference type="PANTHER" id="PTHR15394">
    <property type="entry name" value="SERINE HYDROLASE RBBP9"/>
    <property type="match status" value="1"/>
</dbReference>
<dbReference type="AlphaFoldDB" id="H0R4G8"/>
<sequence>MTDAQGIRRAIVIHGYLGNSQKHWFGSLTSELEDAGVAARAIDLPNPTQPRLDQWLNHLDGEIGIPDPGLLLITHSLGCLTTTAYLRQLASPFTLGGLVAVAPFYEALPTLPELDGFISDVDDPAGGLRQISPNILRRIIIRSDDDPYVPPAHSDRYARGLDASVVIDPHAEHFFEATYPSISAAAKAMLGTSPTTPGV</sequence>
<dbReference type="PANTHER" id="PTHR15394:SF3">
    <property type="entry name" value="SERINE HYDROLASE RBBP9"/>
    <property type="match status" value="1"/>
</dbReference>
<dbReference type="STRING" id="1077974.GOEFS_098_00350"/>
<evidence type="ECO:0000313" key="2">
    <source>
        <dbReference type="Proteomes" id="UP000035034"/>
    </source>
</evidence>
<dbReference type="Pfam" id="PF06821">
    <property type="entry name" value="Ser_hydrolase"/>
    <property type="match status" value="1"/>
</dbReference>
<dbReference type="Proteomes" id="UP000035034">
    <property type="component" value="Unassembled WGS sequence"/>
</dbReference>
<evidence type="ECO:0000313" key="1">
    <source>
        <dbReference type="EMBL" id="GAB19969.1"/>
    </source>
</evidence>
<dbReference type="GO" id="GO:0016787">
    <property type="term" value="F:hydrolase activity"/>
    <property type="evidence" value="ECO:0007669"/>
    <property type="project" value="InterPro"/>
</dbReference>
<comment type="caution">
    <text evidence="1">The sequence shown here is derived from an EMBL/GenBank/DDBJ whole genome shotgun (WGS) entry which is preliminary data.</text>
</comment>
<dbReference type="RefSeq" id="WP_007319304.1">
    <property type="nucleotide sequence ID" value="NZ_BAEH01000098.1"/>
</dbReference>
<dbReference type="OrthoDB" id="9804993at2"/>
<dbReference type="InterPro" id="IPR010662">
    <property type="entry name" value="RBBP9/YdeN"/>
</dbReference>